<feature type="region of interest" description="Disordered" evidence="1">
    <location>
        <begin position="1"/>
        <end position="31"/>
    </location>
</feature>
<dbReference type="InterPro" id="IPR016024">
    <property type="entry name" value="ARM-type_fold"/>
</dbReference>
<accession>A0A0W0F192</accession>
<evidence type="ECO:0000259" key="3">
    <source>
        <dbReference type="Pfam" id="PF20153"/>
    </source>
</evidence>
<evidence type="ECO:0000313" key="4">
    <source>
        <dbReference type="EMBL" id="KTB30033.1"/>
    </source>
</evidence>
<sequence length="895" mass="101283">MAAPYASFVEREPRTPYASPAPTRPSTPLPIHSLRHYQHLRPSIEDFDLYTGPQSRSRSRARPGRKFSEDVQSQAGRASNRSEFRRARFASPTNEHGLSQKDAGPLAYAQDTAQAEDSAHIWQIYMEEATKADAAMLEGWNRSIDVLLVFTGLFSAVLTTFIIQSYDVMIQDPADITNSLLSELILLQFNNTDNAPQLARESLKSRTSSHQIHWVNGLWFAALSCSLSNALVSMLAKQWLQAYAPITSGSPRFRARKRHARYLQLEIWHVPAIINALPMMLHIALLLFFAGLILLLWPEDIGITCATWGIVSLSYIFYFISIWLPLVYPDCPYHHPISDHIRKWLTSNRSSPNWCLLPSPKDTAHMSNTFKSHEELQNEHLDAAGLIWLFTKSTDSEVVSAALQAIAGLPRDFSAMSRLREAGALRLIEQGFENCFHKDTTVDLQWHLINSDGAVLFCRAWINLTRDTSEQWPFEIVEPLWLLQDLKGYPEAAAIASCAVALSSFDSHMSQWELLSYLGKCTSGELALTQTTQCYLLDSIVECLVRWEMPAAVIDQTNVRAVPTLLRVLYHTEELPSSELRSAAALALYVITCGPVNLSQYRIERKRKSDFCELLIQALSVITNNPERFGVKDDLLDIAAKEFCRLAPPVVVQSERFPQPLKKMAQSGLSRLYVNGHIGVGIIPDVLLADVLHLLFPPILVPENQRSALVLLLVENLQTSGHPDIIGWSVRLLQHLLWCCKVPILDAFAENRGVHAVLRVARAGREDSRRLQIDCLRTLCTFIYSATHRRMDDEKDSLDPLIDSIFESDFFEILCSFIASRRWWLYEVSGDWMPALVRLCALRPNKPVWPLVVKVFTHFTNRNHGEDGCKETIRQLDDMMKTTGMGEPEKEVADW</sequence>
<dbReference type="Gene3D" id="1.25.10.10">
    <property type="entry name" value="Leucine-rich Repeat Variant"/>
    <property type="match status" value="1"/>
</dbReference>
<dbReference type="EMBL" id="LATX01002400">
    <property type="protein sequence ID" value="KTB30033.1"/>
    <property type="molecule type" value="Genomic_DNA"/>
</dbReference>
<reference evidence="4 5" key="1">
    <citation type="submission" date="2015-12" db="EMBL/GenBank/DDBJ databases">
        <title>Draft genome sequence of Moniliophthora roreri, the causal agent of frosty pod rot of cacao.</title>
        <authorList>
            <person name="Aime M.C."/>
            <person name="Diaz-Valderrama J.R."/>
            <person name="Kijpornyongpan T."/>
            <person name="Phillips-Mora W."/>
        </authorList>
    </citation>
    <scope>NUCLEOTIDE SEQUENCE [LARGE SCALE GENOMIC DNA]</scope>
    <source>
        <strain evidence="4 5">MCA 2952</strain>
    </source>
</reference>
<dbReference type="Pfam" id="PF20153">
    <property type="entry name" value="DUF6535"/>
    <property type="match status" value="1"/>
</dbReference>
<keyword evidence="2" id="KW-1133">Transmembrane helix</keyword>
<name>A0A0W0F192_MONRR</name>
<evidence type="ECO:0000256" key="1">
    <source>
        <dbReference type="SAM" id="MobiDB-lite"/>
    </source>
</evidence>
<dbReference type="eggNOG" id="ENOG502SRJC">
    <property type="taxonomic scope" value="Eukaryota"/>
</dbReference>
<organism evidence="4 5">
    <name type="scientific">Moniliophthora roreri</name>
    <name type="common">Frosty pod rot fungus</name>
    <name type="synonym">Monilia roreri</name>
    <dbReference type="NCBI Taxonomy" id="221103"/>
    <lineage>
        <taxon>Eukaryota</taxon>
        <taxon>Fungi</taxon>
        <taxon>Dikarya</taxon>
        <taxon>Basidiomycota</taxon>
        <taxon>Agaricomycotina</taxon>
        <taxon>Agaricomycetes</taxon>
        <taxon>Agaricomycetidae</taxon>
        <taxon>Agaricales</taxon>
        <taxon>Marasmiineae</taxon>
        <taxon>Marasmiaceae</taxon>
        <taxon>Moniliophthora</taxon>
    </lineage>
</organism>
<feature type="compositionally biased region" description="Polar residues" evidence="1">
    <location>
        <begin position="70"/>
        <end position="79"/>
    </location>
</feature>
<feature type="transmembrane region" description="Helical" evidence="2">
    <location>
        <begin position="308"/>
        <end position="328"/>
    </location>
</feature>
<dbReference type="InterPro" id="IPR011989">
    <property type="entry name" value="ARM-like"/>
</dbReference>
<evidence type="ECO:0000313" key="5">
    <source>
        <dbReference type="Proteomes" id="UP000054988"/>
    </source>
</evidence>
<feature type="domain" description="DUF6535" evidence="3">
    <location>
        <begin position="122"/>
        <end position="298"/>
    </location>
</feature>
<feature type="transmembrane region" description="Helical" evidence="2">
    <location>
        <begin position="146"/>
        <end position="166"/>
    </location>
</feature>
<keyword evidence="2" id="KW-0812">Transmembrane</keyword>
<dbReference type="SUPFAM" id="SSF48371">
    <property type="entry name" value="ARM repeat"/>
    <property type="match status" value="1"/>
</dbReference>
<feature type="transmembrane region" description="Helical" evidence="2">
    <location>
        <begin position="272"/>
        <end position="296"/>
    </location>
</feature>
<dbReference type="InterPro" id="IPR045338">
    <property type="entry name" value="DUF6535"/>
</dbReference>
<protein>
    <recommendedName>
        <fullName evidence="3">DUF6535 domain-containing protein</fullName>
    </recommendedName>
</protein>
<evidence type="ECO:0000256" key="2">
    <source>
        <dbReference type="SAM" id="Phobius"/>
    </source>
</evidence>
<feature type="region of interest" description="Disordered" evidence="1">
    <location>
        <begin position="45"/>
        <end position="86"/>
    </location>
</feature>
<dbReference type="Proteomes" id="UP000054988">
    <property type="component" value="Unassembled WGS sequence"/>
</dbReference>
<comment type="caution">
    <text evidence="4">The sequence shown here is derived from an EMBL/GenBank/DDBJ whole genome shotgun (WGS) entry which is preliminary data.</text>
</comment>
<gene>
    <name evidence="4" type="ORF">WG66_17413</name>
</gene>
<keyword evidence="2" id="KW-0472">Membrane</keyword>
<dbReference type="AlphaFoldDB" id="A0A0W0F192"/>
<proteinExistence type="predicted"/>